<proteinExistence type="predicted"/>
<accession>A0ACC2VP46</accession>
<reference evidence="1" key="1">
    <citation type="submission" date="2023-04" db="EMBL/GenBank/DDBJ databases">
        <title>Draft Genome sequencing of Naganishia species isolated from polar environments using Oxford Nanopore Technology.</title>
        <authorList>
            <person name="Leo P."/>
            <person name="Venkateswaran K."/>
        </authorList>
    </citation>
    <scope>NUCLEOTIDE SEQUENCE</scope>
    <source>
        <strain evidence="1">MNA-CCFEE 5262</strain>
    </source>
</reference>
<organism evidence="1 2">
    <name type="scientific">Naganishia adeliensis</name>
    <dbReference type="NCBI Taxonomy" id="92952"/>
    <lineage>
        <taxon>Eukaryota</taxon>
        <taxon>Fungi</taxon>
        <taxon>Dikarya</taxon>
        <taxon>Basidiomycota</taxon>
        <taxon>Agaricomycotina</taxon>
        <taxon>Tremellomycetes</taxon>
        <taxon>Filobasidiales</taxon>
        <taxon>Filobasidiaceae</taxon>
        <taxon>Naganishia</taxon>
    </lineage>
</organism>
<comment type="caution">
    <text evidence="1">The sequence shown here is derived from an EMBL/GenBank/DDBJ whole genome shotgun (WGS) entry which is preliminary data.</text>
</comment>
<protein>
    <submittedName>
        <fullName evidence="1">Uncharacterized protein</fullName>
    </submittedName>
</protein>
<sequence>MNDGHHIRQLGNYERYSLARDNSGNPQLITYVATYPSTADLPSADQLRTRARELVEEYPLLKGRVGDGRTTSPKWGVLFEEEAEQGMNGLVYDKNISDMLSPDLEGVISAELGNIQPLRVVSRGFLWRAVRYVPQPNPGPAFVALTINHVISDGKSGLALFNALLTPSTANDEKAPALTEVIPPSMESTIDCRPGYLYMLNVIWKELLVPELPTFLSDTLKQTPCWPGRTASTGATRQMFKRITLDPQQVNRLKAVGRTHQVNTLHPILEMAAVVALWQTFTASEIAYDTPISVRDTARGHPPISGNYVANLESRISCSPEGNEQFWNKTREFSAWLASDAGRKQAMSAMGMLVHIPDGVNDVGPDSPTPTGWETFLLDKVTRAPGSSLEVSNLGYTRLPPHAESVAFAQTPSPFIPPLVINAVGHERGLELVVCWREGAFSYAGKDMADFPKTYQAVLVYLADMDANNRPGTAETLSFNDIREAVGALTNR</sequence>
<dbReference type="Proteomes" id="UP001230649">
    <property type="component" value="Unassembled WGS sequence"/>
</dbReference>
<evidence type="ECO:0000313" key="2">
    <source>
        <dbReference type="Proteomes" id="UP001230649"/>
    </source>
</evidence>
<keyword evidence="2" id="KW-1185">Reference proteome</keyword>
<name>A0ACC2VP46_9TREE</name>
<gene>
    <name evidence="1" type="ORF">QFC20_005385</name>
</gene>
<dbReference type="EMBL" id="JASBWS010000074">
    <property type="protein sequence ID" value="KAJ9100692.1"/>
    <property type="molecule type" value="Genomic_DNA"/>
</dbReference>
<evidence type="ECO:0000313" key="1">
    <source>
        <dbReference type="EMBL" id="KAJ9100692.1"/>
    </source>
</evidence>